<reference evidence="9 10" key="1">
    <citation type="journal article" date="2011" name="EMBO J.">
        <title>Structural diversity of bacterial flagellar motors.</title>
        <authorList>
            <person name="Chen S."/>
            <person name="Beeby M."/>
            <person name="Murphy G.E."/>
            <person name="Leadbetter J.R."/>
            <person name="Hendrixson D.R."/>
            <person name="Briegel A."/>
            <person name="Li Z."/>
            <person name="Shi J."/>
            <person name="Tocheva E.I."/>
            <person name="Muller A."/>
            <person name="Dobro M.J."/>
            <person name="Jensen G.J."/>
        </authorList>
    </citation>
    <scope>NUCLEOTIDE SEQUENCE [LARGE SCALE GENOMIC DNA]</scope>
    <source>
        <strain evidence="9 10">DSM 6540</strain>
    </source>
</reference>
<dbReference type="PANTHER" id="PTHR11086">
    <property type="entry name" value="DEOXYCYTIDYLATE DEAMINASE-RELATED"/>
    <property type="match status" value="1"/>
</dbReference>
<dbReference type="CDD" id="cd01286">
    <property type="entry name" value="deoxycytidylate_deaminase"/>
    <property type="match status" value="1"/>
</dbReference>
<evidence type="ECO:0000256" key="6">
    <source>
        <dbReference type="PIRSR" id="PIRSR006019-1"/>
    </source>
</evidence>
<dbReference type="SUPFAM" id="SSF53927">
    <property type="entry name" value="Cytidine deaminase-like"/>
    <property type="match status" value="1"/>
</dbReference>
<dbReference type="OrthoDB" id="9788517at2"/>
<dbReference type="Proteomes" id="UP000003240">
    <property type="component" value="Unassembled WGS sequence"/>
</dbReference>
<keyword evidence="10" id="KW-1185">Reference proteome</keyword>
<dbReference type="PIRSF" id="PIRSF006019">
    <property type="entry name" value="dCMP_deaminase"/>
    <property type="match status" value="1"/>
</dbReference>
<feature type="domain" description="CMP/dCMP-type deaminase" evidence="8">
    <location>
        <begin position="5"/>
        <end position="138"/>
    </location>
</feature>
<dbReference type="InterPro" id="IPR016192">
    <property type="entry name" value="APOBEC/CMP_deaminase_Zn-bd"/>
</dbReference>
<evidence type="ECO:0000256" key="1">
    <source>
        <dbReference type="ARBA" id="ARBA00001947"/>
    </source>
</evidence>
<keyword evidence="3 7" id="KW-0479">Metal-binding</keyword>
<dbReference type="RefSeq" id="WP_004573250.1">
    <property type="nucleotide sequence ID" value="NZ_AFGF01000079.1"/>
</dbReference>
<dbReference type="AlphaFoldDB" id="F7NIR9"/>
<dbReference type="GO" id="GO:0005737">
    <property type="term" value="C:cytoplasm"/>
    <property type="evidence" value="ECO:0007669"/>
    <property type="project" value="TreeGrafter"/>
</dbReference>
<dbReference type="InterPro" id="IPR015517">
    <property type="entry name" value="dCMP_deaminase-rel"/>
</dbReference>
<dbReference type="Pfam" id="PF00383">
    <property type="entry name" value="dCMP_cyt_deam_1"/>
    <property type="match status" value="1"/>
</dbReference>
<comment type="cofactor">
    <cofactor evidence="1 7">
        <name>Zn(2+)</name>
        <dbReference type="ChEBI" id="CHEBI:29105"/>
    </cofactor>
</comment>
<dbReference type="GO" id="GO:0004132">
    <property type="term" value="F:dCMP deaminase activity"/>
    <property type="evidence" value="ECO:0007669"/>
    <property type="project" value="InterPro"/>
</dbReference>
<evidence type="ECO:0000256" key="3">
    <source>
        <dbReference type="ARBA" id="ARBA00022723"/>
    </source>
</evidence>
<gene>
    <name evidence="9" type="ORF">ALO_09859</name>
</gene>
<feature type="binding site" evidence="7">
    <location>
        <position position="106"/>
    </location>
    <ligand>
        <name>Zn(2+)</name>
        <dbReference type="ChEBI" id="CHEBI:29105"/>
        <note>catalytic</note>
    </ligand>
</feature>
<evidence type="ECO:0000259" key="8">
    <source>
        <dbReference type="PROSITE" id="PS51747"/>
    </source>
</evidence>
<protein>
    <submittedName>
        <fullName evidence="9">CMP/dCMP deaminase, zinc-binding protein</fullName>
    </submittedName>
</protein>
<feature type="binding site" evidence="7">
    <location>
        <position position="78"/>
    </location>
    <ligand>
        <name>Zn(2+)</name>
        <dbReference type="ChEBI" id="CHEBI:29105"/>
        <note>catalytic</note>
    </ligand>
</feature>
<evidence type="ECO:0000313" key="9">
    <source>
        <dbReference type="EMBL" id="EGO64042.1"/>
    </source>
</evidence>
<evidence type="ECO:0000256" key="4">
    <source>
        <dbReference type="ARBA" id="ARBA00022801"/>
    </source>
</evidence>
<evidence type="ECO:0000313" key="10">
    <source>
        <dbReference type="Proteomes" id="UP000003240"/>
    </source>
</evidence>
<feature type="binding site" evidence="7">
    <location>
        <position position="109"/>
    </location>
    <ligand>
        <name>Zn(2+)</name>
        <dbReference type="ChEBI" id="CHEBI:29105"/>
        <note>catalytic</note>
    </ligand>
</feature>
<dbReference type="GO" id="GO:0008270">
    <property type="term" value="F:zinc ion binding"/>
    <property type="evidence" value="ECO:0007669"/>
    <property type="project" value="InterPro"/>
</dbReference>
<name>F7NIR9_9FIRM</name>
<dbReference type="GO" id="GO:0006220">
    <property type="term" value="P:pyrimidine nucleotide metabolic process"/>
    <property type="evidence" value="ECO:0007669"/>
    <property type="project" value="InterPro"/>
</dbReference>
<sequence>MARPTWDEYFMEITRVVATRSTCCRRQVGAVIVKGKRVLTTGYNGAPQGLVHCLDAGCLREAQGIPSGQRHELCRGLHAEQNAIIQGALYGVTIEGATLYCTHQPCSACTKMIINAGIKRVVFHYPYPDELAVTLAQEAGLECYCLELPKFTSSDKR</sequence>
<dbReference type="STRING" id="1009370.ALO_09859"/>
<accession>F7NIR9</accession>
<dbReference type="PANTHER" id="PTHR11086:SF18">
    <property type="entry name" value="DEOXYCYTIDYLATE DEAMINASE"/>
    <property type="match status" value="1"/>
</dbReference>
<evidence type="ECO:0000256" key="5">
    <source>
        <dbReference type="ARBA" id="ARBA00022833"/>
    </source>
</evidence>
<dbReference type="InterPro" id="IPR016473">
    <property type="entry name" value="dCMP_deaminase"/>
</dbReference>
<keyword evidence="5 7" id="KW-0862">Zinc</keyword>
<dbReference type="InterPro" id="IPR016193">
    <property type="entry name" value="Cytidine_deaminase-like"/>
</dbReference>
<evidence type="ECO:0000256" key="7">
    <source>
        <dbReference type="PIRSR" id="PIRSR006019-2"/>
    </source>
</evidence>
<dbReference type="eggNOG" id="COG2131">
    <property type="taxonomic scope" value="Bacteria"/>
</dbReference>
<comment type="caution">
    <text evidence="9">The sequence shown here is derived from an EMBL/GenBank/DDBJ whole genome shotgun (WGS) entry which is preliminary data.</text>
</comment>
<organism evidence="9 10">
    <name type="scientific">Acetonema longum DSM 6540</name>
    <dbReference type="NCBI Taxonomy" id="1009370"/>
    <lineage>
        <taxon>Bacteria</taxon>
        <taxon>Bacillati</taxon>
        <taxon>Bacillota</taxon>
        <taxon>Negativicutes</taxon>
        <taxon>Acetonemataceae</taxon>
        <taxon>Acetonema</taxon>
    </lineage>
</organism>
<feature type="active site" description="Proton donor" evidence="6">
    <location>
        <position position="80"/>
    </location>
</feature>
<dbReference type="InterPro" id="IPR002125">
    <property type="entry name" value="CMP_dCMP_dom"/>
</dbReference>
<comment type="similarity">
    <text evidence="2">Belongs to the cytidine and deoxycytidylate deaminase family.</text>
</comment>
<dbReference type="EMBL" id="AFGF01000079">
    <property type="protein sequence ID" value="EGO64042.1"/>
    <property type="molecule type" value="Genomic_DNA"/>
</dbReference>
<dbReference type="PROSITE" id="PS00903">
    <property type="entry name" value="CYT_DCMP_DEAMINASES_1"/>
    <property type="match status" value="1"/>
</dbReference>
<dbReference type="Gene3D" id="3.40.140.10">
    <property type="entry name" value="Cytidine Deaminase, domain 2"/>
    <property type="match status" value="1"/>
</dbReference>
<dbReference type="PROSITE" id="PS51747">
    <property type="entry name" value="CYT_DCMP_DEAMINASES_2"/>
    <property type="match status" value="1"/>
</dbReference>
<evidence type="ECO:0000256" key="2">
    <source>
        <dbReference type="ARBA" id="ARBA00006576"/>
    </source>
</evidence>
<proteinExistence type="inferred from homology"/>
<dbReference type="InterPro" id="IPR035105">
    <property type="entry name" value="Deoxycytidylate_deaminase_dom"/>
</dbReference>
<keyword evidence="4" id="KW-0378">Hydrolase</keyword>